<dbReference type="Proteomes" id="UP000242999">
    <property type="component" value="Unassembled WGS sequence"/>
</dbReference>
<evidence type="ECO:0000256" key="2">
    <source>
        <dbReference type="ARBA" id="ARBA00022481"/>
    </source>
</evidence>
<dbReference type="Pfam" id="PF00015">
    <property type="entry name" value="MCPsignal"/>
    <property type="match status" value="1"/>
</dbReference>
<evidence type="ECO:0000256" key="1">
    <source>
        <dbReference type="ARBA" id="ARBA00004370"/>
    </source>
</evidence>
<dbReference type="SMART" id="SM00091">
    <property type="entry name" value="PAS"/>
    <property type="match status" value="2"/>
</dbReference>
<comment type="subcellular location">
    <subcellularLocation>
        <location evidence="1">Membrane</location>
    </subcellularLocation>
</comment>
<dbReference type="RefSeq" id="WP_093309174.1">
    <property type="nucleotide sequence ID" value="NZ_FNYH01000005.1"/>
</dbReference>
<keyword evidence="6" id="KW-0175">Coiled coil</keyword>
<evidence type="ECO:0000259" key="10">
    <source>
        <dbReference type="PROSITE" id="PS50885"/>
    </source>
</evidence>
<dbReference type="SUPFAM" id="SSF58104">
    <property type="entry name" value="Methyl-accepting chemotaxis protein (MCP) signaling domain"/>
    <property type="match status" value="1"/>
</dbReference>
<name>A0A1H6RXJ6_9GAMM</name>
<dbReference type="GO" id="GO:0006935">
    <property type="term" value="P:chemotaxis"/>
    <property type="evidence" value="ECO:0007669"/>
    <property type="project" value="TreeGrafter"/>
</dbReference>
<keyword evidence="8" id="KW-0472">Membrane</keyword>
<keyword evidence="8" id="KW-1133">Transmembrane helix</keyword>
<dbReference type="EMBL" id="FNYH01000005">
    <property type="protein sequence ID" value="SEI60578.1"/>
    <property type="molecule type" value="Genomic_DNA"/>
</dbReference>
<evidence type="ECO:0000256" key="6">
    <source>
        <dbReference type="SAM" id="Coils"/>
    </source>
</evidence>
<keyword evidence="8" id="KW-0812">Transmembrane</keyword>
<dbReference type="Pfam" id="PF13188">
    <property type="entry name" value="PAS_8"/>
    <property type="match status" value="1"/>
</dbReference>
<dbReference type="Gene3D" id="3.30.450.20">
    <property type="entry name" value="PAS domain"/>
    <property type="match status" value="2"/>
</dbReference>
<dbReference type="PROSITE" id="PS50885">
    <property type="entry name" value="HAMP"/>
    <property type="match status" value="1"/>
</dbReference>
<reference evidence="12" key="1">
    <citation type="submission" date="2016-10" db="EMBL/GenBank/DDBJ databases">
        <authorList>
            <person name="Varghese N."/>
            <person name="Submissions S."/>
        </authorList>
    </citation>
    <scope>NUCLEOTIDE SEQUENCE [LARGE SCALE GENOMIC DNA]</scope>
    <source>
        <strain evidence="12">DSM 7165</strain>
    </source>
</reference>
<dbReference type="InterPro" id="IPR003660">
    <property type="entry name" value="HAMP_dom"/>
</dbReference>
<sequence>MSTTSRIKAAMLFQLLLIALLALVITGETGVSEGDFWLLAAAGLLALATLPILLYAQNEVLAHNEEDINLDIPIHTPPSINPEAEKEAIIQQITKDLGYSFQNIVDALVKGETEQAKRLAQPQVFAAGVDQLAALVQQLQDRRRQDQKHLGLMHFMTRALDKIDAKVMIADHDLNILYTNQAVRQLLQDREANIRQQLPNFNARKLVGTNIDVFHANPQHQRQLLAQLQDRHQAKINVGGCTFSFCVNALYNKQDERMGFVVEWHDLTDQLASQEREQAQQKALEKVTQENTRIRFALDKVSTNIMIADEQYDIIYINQAVQNMFAKCADQLRQVIPHFDAHHLLGVNIDSFHKHPQHQRQMLAALRDTYKTQIQLAGRSFRLIANPIINSEQQRCGTVVEWADVTNEVAAEQEIADIVIQAAAGDFSGRIQLEGKEGFFLQLGQSLNRLLEITSEGLEDVAEVLSAIAEGDLTHRIDKEYQGTFLRLKEDTNQTVEQLCRIVGQIKESTDAINTAASEIAAGNNDLSQRTEEQASSLQETAASMEQITSTVQQNADNARQANQLAIGASDVAERGGQVVNDVVKTMQMITSSSRQIEEIITVIDSIAFQTNILALNAAVEAARAGEQGRGFAVVATEVRNLARRSADAAKEIKALINKSVETVESSSHLVTDAGHTMSEIVTAVKRVTDIMAEISAASDEQRSGIEQINLAITQLDEVTQQNAALVEEAAAASEAAEEQARNLSEAIAFFRVDENAQVRAPLALQAPPGHQPHKTHAAVPSTPVKTPPLPAPRKEMDADEGWEEF</sequence>
<dbReference type="InterPro" id="IPR035965">
    <property type="entry name" value="PAS-like_dom_sf"/>
</dbReference>
<accession>A0A1H6RXJ6</accession>
<comment type="similarity">
    <text evidence="4">Belongs to the methyl-accepting chemotaxis (MCP) protein family.</text>
</comment>
<protein>
    <submittedName>
        <fullName evidence="11">Methyl-accepting chemotaxis protein</fullName>
    </submittedName>
</protein>
<dbReference type="GO" id="GO:0007165">
    <property type="term" value="P:signal transduction"/>
    <property type="evidence" value="ECO:0007669"/>
    <property type="project" value="UniProtKB-KW"/>
</dbReference>
<organism evidence="11 12">
    <name type="scientific">Allopseudospirillum japonicum</name>
    <dbReference type="NCBI Taxonomy" id="64971"/>
    <lineage>
        <taxon>Bacteria</taxon>
        <taxon>Pseudomonadati</taxon>
        <taxon>Pseudomonadota</taxon>
        <taxon>Gammaproteobacteria</taxon>
        <taxon>Oceanospirillales</taxon>
        <taxon>Oceanospirillaceae</taxon>
        <taxon>Allopseudospirillum</taxon>
    </lineage>
</organism>
<keyword evidence="12" id="KW-1185">Reference proteome</keyword>
<dbReference type="OrthoDB" id="9765776at2"/>
<dbReference type="STRING" id="64971.SAMN05421831_10590"/>
<dbReference type="PROSITE" id="PS50111">
    <property type="entry name" value="CHEMOTAXIS_TRANSDUC_2"/>
    <property type="match status" value="1"/>
</dbReference>
<dbReference type="GO" id="GO:0005886">
    <property type="term" value="C:plasma membrane"/>
    <property type="evidence" value="ECO:0007669"/>
    <property type="project" value="TreeGrafter"/>
</dbReference>
<feature type="region of interest" description="Disordered" evidence="7">
    <location>
        <begin position="766"/>
        <end position="806"/>
    </location>
</feature>
<dbReference type="InterPro" id="IPR051310">
    <property type="entry name" value="MCP_chemotaxis"/>
</dbReference>
<evidence type="ECO:0000256" key="5">
    <source>
        <dbReference type="PROSITE-ProRule" id="PRU00284"/>
    </source>
</evidence>
<evidence type="ECO:0000313" key="12">
    <source>
        <dbReference type="Proteomes" id="UP000242999"/>
    </source>
</evidence>
<feature type="transmembrane region" description="Helical" evidence="8">
    <location>
        <begin position="36"/>
        <end position="56"/>
    </location>
</feature>
<dbReference type="InterPro" id="IPR000014">
    <property type="entry name" value="PAS"/>
</dbReference>
<dbReference type="CDD" id="cd11386">
    <property type="entry name" value="MCP_signal"/>
    <property type="match status" value="1"/>
</dbReference>
<evidence type="ECO:0000256" key="8">
    <source>
        <dbReference type="SAM" id="Phobius"/>
    </source>
</evidence>
<dbReference type="FunFam" id="3.30.450.20:FF:000075">
    <property type="entry name" value="Methyl-accepting chemotaxis protein"/>
    <property type="match status" value="2"/>
</dbReference>
<dbReference type="SMART" id="SM00283">
    <property type="entry name" value="MA"/>
    <property type="match status" value="1"/>
</dbReference>
<keyword evidence="2" id="KW-0488">Methylation</keyword>
<feature type="domain" description="Methyl-accepting transducer" evidence="9">
    <location>
        <begin position="509"/>
        <end position="738"/>
    </location>
</feature>
<dbReference type="GO" id="GO:0004888">
    <property type="term" value="F:transmembrane signaling receptor activity"/>
    <property type="evidence" value="ECO:0007669"/>
    <property type="project" value="TreeGrafter"/>
</dbReference>
<dbReference type="Pfam" id="PF18947">
    <property type="entry name" value="HAMP_2"/>
    <property type="match status" value="1"/>
</dbReference>
<dbReference type="Gene3D" id="1.10.287.950">
    <property type="entry name" value="Methyl-accepting chemotaxis protein"/>
    <property type="match status" value="1"/>
</dbReference>
<keyword evidence="3 5" id="KW-0807">Transducer</keyword>
<evidence type="ECO:0000256" key="4">
    <source>
        <dbReference type="ARBA" id="ARBA00029447"/>
    </source>
</evidence>
<evidence type="ECO:0000256" key="7">
    <source>
        <dbReference type="SAM" id="MobiDB-lite"/>
    </source>
</evidence>
<dbReference type="PANTHER" id="PTHR43531:SF14">
    <property type="entry name" value="METHYL-ACCEPTING CHEMOTAXIS PROTEIN I-RELATED"/>
    <property type="match status" value="1"/>
</dbReference>
<dbReference type="AlphaFoldDB" id="A0A1H6RXJ6"/>
<proteinExistence type="inferred from homology"/>
<evidence type="ECO:0000313" key="11">
    <source>
        <dbReference type="EMBL" id="SEI60578.1"/>
    </source>
</evidence>
<dbReference type="InterPro" id="IPR004089">
    <property type="entry name" value="MCPsignal_dom"/>
</dbReference>
<feature type="domain" description="HAMP" evidence="10">
    <location>
        <begin position="458"/>
        <end position="504"/>
    </location>
</feature>
<feature type="coiled-coil region" evidence="6">
    <location>
        <begin position="709"/>
        <end position="747"/>
    </location>
</feature>
<dbReference type="FunFam" id="1.10.287.950:FF:000001">
    <property type="entry name" value="Methyl-accepting chemotaxis sensory transducer"/>
    <property type="match status" value="1"/>
</dbReference>
<dbReference type="SUPFAM" id="SSF55785">
    <property type="entry name" value="PYP-like sensor domain (PAS domain)"/>
    <property type="match status" value="1"/>
</dbReference>
<dbReference type="PANTHER" id="PTHR43531">
    <property type="entry name" value="PROTEIN ICFG"/>
    <property type="match status" value="1"/>
</dbReference>
<evidence type="ECO:0000256" key="3">
    <source>
        <dbReference type="ARBA" id="ARBA00023224"/>
    </source>
</evidence>
<gene>
    <name evidence="11" type="ORF">SAMN05421831_10590</name>
</gene>
<evidence type="ECO:0000259" key="9">
    <source>
        <dbReference type="PROSITE" id="PS50111"/>
    </source>
</evidence>